<evidence type="ECO:0000259" key="1">
    <source>
        <dbReference type="Pfam" id="PF07475"/>
    </source>
</evidence>
<evidence type="ECO:0000313" key="3">
    <source>
        <dbReference type="Proteomes" id="UP000433050"/>
    </source>
</evidence>
<sequence>MAPDAQGNTPPATVHGSCVRVGTRGVLIRGASGSGKSHLAFALILAGRSGMTEPAELVADDRVVLARRGGQLFATAPHNLAGLIEIRGAGLRRLPFAAETAVDLVVDLGASDAARLPEPAALRTVIEGVEMARLPAFAPGDVLQQVLALLLTGAAAE</sequence>
<organism evidence="2 3">
    <name type="scientific">Starkeya nomas</name>
    <dbReference type="NCBI Taxonomy" id="2666134"/>
    <lineage>
        <taxon>Bacteria</taxon>
        <taxon>Pseudomonadati</taxon>
        <taxon>Pseudomonadota</taxon>
        <taxon>Alphaproteobacteria</taxon>
        <taxon>Hyphomicrobiales</taxon>
        <taxon>Xanthobacteraceae</taxon>
        <taxon>Starkeya</taxon>
    </lineage>
</organism>
<proteinExistence type="predicted"/>
<dbReference type="EC" id="2.7.4.-" evidence="2"/>
<dbReference type="CDD" id="cd01918">
    <property type="entry name" value="HprK_C"/>
    <property type="match status" value="1"/>
</dbReference>
<dbReference type="InterPro" id="IPR011104">
    <property type="entry name" value="Hpr_kin/Pase_C"/>
</dbReference>
<dbReference type="SUPFAM" id="SSF53795">
    <property type="entry name" value="PEP carboxykinase-like"/>
    <property type="match status" value="1"/>
</dbReference>
<dbReference type="Pfam" id="PF07475">
    <property type="entry name" value="Hpr_kinase_C"/>
    <property type="match status" value="1"/>
</dbReference>
<dbReference type="InterPro" id="IPR027417">
    <property type="entry name" value="P-loop_NTPase"/>
</dbReference>
<dbReference type="Proteomes" id="UP000433050">
    <property type="component" value="Unassembled WGS sequence"/>
</dbReference>
<reference evidence="2 3" key="1">
    <citation type="submission" date="2019-12" db="EMBL/GenBank/DDBJ databases">
        <authorList>
            <person name="Reyes-Prieto M."/>
        </authorList>
    </citation>
    <scope>NUCLEOTIDE SEQUENCE [LARGE SCALE GENOMIC DNA]</scope>
    <source>
        <strain evidence="2">HF14-78462</strain>
    </source>
</reference>
<dbReference type="RefSeq" id="WP_159601271.1">
    <property type="nucleotide sequence ID" value="NZ_CACSAS010000001.1"/>
</dbReference>
<feature type="domain" description="HPr kinase/phosphorylase C-terminal" evidence="1">
    <location>
        <begin position="12"/>
        <end position="91"/>
    </location>
</feature>
<name>A0A5S9Q580_9HYPH</name>
<dbReference type="EMBL" id="CACSAS010000001">
    <property type="protein sequence ID" value="CAA0112918.1"/>
    <property type="molecule type" value="Genomic_DNA"/>
</dbReference>
<keyword evidence="2" id="KW-0418">Kinase</keyword>
<protein>
    <submittedName>
        <fullName evidence="2">HPr kinase/phosphorylase</fullName>
        <ecNumber evidence="2">2.7.4.-</ecNumber>
    </submittedName>
</protein>
<accession>A0A5S9Q580</accession>
<dbReference type="GO" id="GO:0006109">
    <property type="term" value="P:regulation of carbohydrate metabolic process"/>
    <property type="evidence" value="ECO:0007669"/>
    <property type="project" value="InterPro"/>
</dbReference>
<keyword evidence="3" id="KW-1185">Reference proteome</keyword>
<evidence type="ECO:0000313" key="2">
    <source>
        <dbReference type="EMBL" id="CAA0112918.1"/>
    </source>
</evidence>
<dbReference type="Gene3D" id="3.40.50.300">
    <property type="entry name" value="P-loop containing nucleotide triphosphate hydrolases"/>
    <property type="match status" value="1"/>
</dbReference>
<gene>
    <name evidence="2" type="primary">hprK</name>
    <name evidence="2" type="ORF">STARVERO_04125</name>
</gene>
<dbReference type="GO" id="GO:0005524">
    <property type="term" value="F:ATP binding"/>
    <property type="evidence" value="ECO:0007669"/>
    <property type="project" value="InterPro"/>
</dbReference>
<dbReference type="AlphaFoldDB" id="A0A5S9Q580"/>
<keyword evidence="2" id="KW-0808">Transferase</keyword>
<dbReference type="GO" id="GO:0000155">
    <property type="term" value="F:phosphorelay sensor kinase activity"/>
    <property type="evidence" value="ECO:0007669"/>
    <property type="project" value="InterPro"/>
</dbReference>